<feature type="region of interest" description="Disordered" evidence="5">
    <location>
        <begin position="1"/>
        <end position="21"/>
    </location>
</feature>
<feature type="compositionally biased region" description="Basic and acidic residues" evidence="5">
    <location>
        <begin position="1"/>
        <end position="18"/>
    </location>
</feature>
<evidence type="ECO:0000256" key="1">
    <source>
        <dbReference type="ARBA" id="ARBA00006586"/>
    </source>
</evidence>
<keyword evidence="7" id="KW-1185">Reference proteome</keyword>
<dbReference type="InterPro" id="IPR002692">
    <property type="entry name" value="S45"/>
</dbReference>
<dbReference type="InterPro" id="IPR043147">
    <property type="entry name" value="Penicillin_amidase_A-knob"/>
</dbReference>
<gene>
    <name evidence="6" type="ORF">ACFQ4H_14575</name>
</gene>
<evidence type="ECO:0000313" key="6">
    <source>
        <dbReference type="EMBL" id="MFD1322319.1"/>
    </source>
</evidence>
<dbReference type="Gene3D" id="2.30.120.10">
    <property type="match status" value="1"/>
</dbReference>
<proteinExistence type="inferred from homology"/>
<keyword evidence="3" id="KW-0378">Hydrolase</keyword>
<dbReference type="CDD" id="cd01936">
    <property type="entry name" value="Ntn_CA"/>
    <property type="match status" value="1"/>
</dbReference>
<keyword evidence="2" id="KW-0732">Signal</keyword>
<dbReference type="PANTHER" id="PTHR34218">
    <property type="entry name" value="PEPTIDASE S45 PENICILLIN AMIDASE"/>
    <property type="match status" value="1"/>
</dbReference>
<dbReference type="InterPro" id="IPR043146">
    <property type="entry name" value="Penicillin_amidase_N_B-knob"/>
</dbReference>
<comment type="caution">
    <text evidence="6">The sequence shown here is derived from an EMBL/GenBank/DDBJ whole genome shotgun (WGS) entry which is preliminary data.</text>
</comment>
<feature type="region of interest" description="Disordered" evidence="5">
    <location>
        <begin position="223"/>
        <end position="266"/>
    </location>
</feature>
<evidence type="ECO:0000313" key="7">
    <source>
        <dbReference type="Proteomes" id="UP001597260"/>
    </source>
</evidence>
<dbReference type="Gene3D" id="3.60.20.10">
    <property type="entry name" value="Glutamine Phosphoribosylpyrophosphate, subunit 1, domain 1"/>
    <property type="match status" value="1"/>
</dbReference>
<dbReference type="Gene3D" id="1.10.439.10">
    <property type="entry name" value="Penicillin Amidohydrolase, domain 1"/>
    <property type="match status" value="1"/>
</dbReference>
<accession>A0ABW3YGC0</accession>
<sequence length="854" mass="90748">MRGEESIHVVRPPGEPRTHLTRTGPATITVAGLLAAGLVATGLVAGSAPAHAESTGSTGGYSAEIRRTSYGVPHITARDHASLGFGAGYVQAEDNICTIAEKVVTVDANRSRFFGASDANVASDLFFQKAKDDRIAEQLLAGPPNGVAAPSQAARDLVRGFAAGYNNYLRRTGAAKLTDPQCRDKPWVRQISALDLWRTSWANMIRSGTLELLRPLVDTAPPAPGASSGAAAGAGGSDTNVHGSTGEADGSDGAPDGSEGSTGGLGSNAYGLGRAATASGGGMLLANPHFPWDGPDRFYRIHLRIPGVYDVEGASLLGDPVVQIGHNATLGWSHTVSTARRYVWHELELVPGDPTSYLVDGRPERMTRRTVTVQVPTSTGGTEPVTRTFYDTRYGPVVATRDLPWTTGTAYAVTDVNARNARALDGWLQLGRARTVRAARAVLDRYQFLPWVNIVAADSAGEALYGDHSVVPRVTDALAAACIPQRFKARYADTGVAVLDGSTSACGLGADPDAAAPGILGPARLPVLIRTDYVTNSNNSHWLANPEQPLTGYPRIIGDEQTERGLRTRLGVLQVQQRLAGTDGLPGTKFTAENLWQVQFGNRVYGGELVRDDLVRLCTANPSAKASNGATVDLTTACAALRGWDLRANLDSRGAHLFNEFNRSRGLLFQDPFVVTDPVNTPRVLAADPRVLTALADAVQRLAGVALDAPLGVVQTEPRGADRIPIHGGPGGSGIFNAINSGFTPGVGYPKVTHGTSFVMAVEFGRNGPSGRQILTYSQSANPNSPYYADQTRLYSQKGWDTIKYTDAQISADPNLRTYRVRESRHDCLKGGWRQFTQPAFPSQGACIAYLGRR</sequence>
<dbReference type="EMBL" id="JBHTMP010000019">
    <property type="protein sequence ID" value="MFD1322319.1"/>
    <property type="molecule type" value="Genomic_DNA"/>
</dbReference>
<dbReference type="PANTHER" id="PTHR34218:SF3">
    <property type="entry name" value="ACYL-HOMOSERINE LACTONE ACYLASE PVDQ"/>
    <property type="match status" value="1"/>
</dbReference>
<evidence type="ECO:0000256" key="5">
    <source>
        <dbReference type="SAM" id="MobiDB-lite"/>
    </source>
</evidence>
<dbReference type="RefSeq" id="WP_377571149.1">
    <property type="nucleotide sequence ID" value="NZ_JBHTMP010000019.1"/>
</dbReference>
<keyword evidence="4" id="KW-0865">Zymogen</keyword>
<dbReference type="Pfam" id="PF01804">
    <property type="entry name" value="Penicil_amidase"/>
    <property type="match status" value="1"/>
</dbReference>
<dbReference type="InterPro" id="IPR023343">
    <property type="entry name" value="Penicillin_amidase_dom1"/>
</dbReference>
<dbReference type="SUPFAM" id="SSF56235">
    <property type="entry name" value="N-terminal nucleophile aminohydrolases (Ntn hydrolases)"/>
    <property type="match status" value="1"/>
</dbReference>
<reference evidence="7" key="1">
    <citation type="journal article" date="2019" name="Int. J. Syst. Evol. Microbiol.">
        <title>The Global Catalogue of Microorganisms (GCM) 10K type strain sequencing project: providing services to taxonomists for standard genome sequencing and annotation.</title>
        <authorList>
            <consortium name="The Broad Institute Genomics Platform"/>
            <consortium name="The Broad Institute Genome Sequencing Center for Infectious Disease"/>
            <person name="Wu L."/>
            <person name="Ma J."/>
        </authorList>
    </citation>
    <scope>NUCLEOTIDE SEQUENCE [LARGE SCALE GENOMIC DNA]</scope>
    <source>
        <strain evidence="7">JCM 31037</strain>
    </source>
</reference>
<name>A0ABW3YGC0_9ACTN</name>
<dbReference type="Gene3D" id="1.10.1400.10">
    <property type="match status" value="1"/>
</dbReference>
<dbReference type="Proteomes" id="UP001597260">
    <property type="component" value="Unassembled WGS sequence"/>
</dbReference>
<comment type="similarity">
    <text evidence="1">Belongs to the peptidase S45 family.</text>
</comment>
<protein>
    <submittedName>
        <fullName evidence="6">Acylase</fullName>
    </submittedName>
</protein>
<evidence type="ECO:0000256" key="2">
    <source>
        <dbReference type="ARBA" id="ARBA00022729"/>
    </source>
</evidence>
<organism evidence="6 7">
    <name type="scientific">Micromonospora sonneratiae</name>
    <dbReference type="NCBI Taxonomy" id="1184706"/>
    <lineage>
        <taxon>Bacteria</taxon>
        <taxon>Bacillati</taxon>
        <taxon>Actinomycetota</taxon>
        <taxon>Actinomycetes</taxon>
        <taxon>Micromonosporales</taxon>
        <taxon>Micromonosporaceae</taxon>
        <taxon>Micromonospora</taxon>
    </lineage>
</organism>
<evidence type="ECO:0000256" key="3">
    <source>
        <dbReference type="ARBA" id="ARBA00022801"/>
    </source>
</evidence>
<evidence type="ECO:0000256" key="4">
    <source>
        <dbReference type="ARBA" id="ARBA00023145"/>
    </source>
</evidence>
<dbReference type="InterPro" id="IPR029055">
    <property type="entry name" value="Ntn_hydrolases_N"/>
</dbReference>